<evidence type="ECO:0000313" key="2">
    <source>
        <dbReference type="Proteomes" id="UP000823775"/>
    </source>
</evidence>
<dbReference type="EMBL" id="JACEIK010037735">
    <property type="protein sequence ID" value="MCE5166931.1"/>
    <property type="molecule type" value="Genomic_DNA"/>
</dbReference>
<sequence>GIIIAHVVLVDYIGLISTNTPQVGNLSKASICDFDPLLAASRMAQGCEKFLNSEEVPSMGPWRKTPLEINDLVSYQRVGPLWR</sequence>
<evidence type="ECO:0000313" key="1">
    <source>
        <dbReference type="EMBL" id="MCE5166931.1"/>
    </source>
</evidence>
<comment type="caution">
    <text evidence="1">The sequence shown here is derived from an EMBL/GenBank/DDBJ whole genome shotgun (WGS) entry which is preliminary data.</text>
</comment>
<name>A0ABS8Y5I1_DATST</name>
<organism evidence="1 2">
    <name type="scientific">Datura stramonium</name>
    <name type="common">Jimsonweed</name>
    <name type="synonym">Common thornapple</name>
    <dbReference type="NCBI Taxonomy" id="4076"/>
    <lineage>
        <taxon>Eukaryota</taxon>
        <taxon>Viridiplantae</taxon>
        <taxon>Streptophyta</taxon>
        <taxon>Embryophyta</taxon>
        <taxon>Tracheophyta</taxon>
        <taxon>Spermatophyta</taxon>
        <taxon>Magnoliopsida</taxon>
        <taxon>eudicotyledons</taxon>
        <taxon>Gunneridae</taxon>
        <taxon>Pentapetalae</taxon>
        <taxon>asterids</taxon>
        <taxon>lamiids</taxon>
        <taxon>Solanales</taxon>
        <taxon>Solanaceae</taxon>
        <taxon>Solanoideae</taxon>
        <taxon>Datureae</taxon>
        <taxon>Datura</taxon>
    </lineage>
</organism>
<feature type="non-terminal residue" evidence="1">
    <location>
        <position position="1"/>
    </location>
</feature>
<proteinExistence type="predicted"/>
<keyword evidence="2" id="KW-1185">Reference proteome</keyword>
<accession>A0ABS8Y5I1</accession>
<reference evidence="1 2" key="1">
    <citation type="journal article" date="2021" name="BMC Genomics">
        <title>Datura genome reveals duplications of psychoactive alkaloid biosynthetic genes and high mutation rate following tissue culture.</title>
        <authorList>
            <person name="Rajewski A."/>
            <person name="Carter-House D."/>
            <person name="Stajich J."/>
            <person name="Litt A."/>
        </authorList>
    </citation>
    <scope>NUCLEOTIDE SEQUENCE [LARGE SCALE GENOMIC DNA]</scope>
    <source>
        <strain evidence="1">AR-01</strain>
    </source>
</reference>
<dbReference type="Proteomes" id="UP000823775">
    <property type="component" value="Unassembled WGS sequence"/>
</dbReference>
<gene>
    <name evidence="1" type="ORF">HAX54_030194</name>
</gene>
<protein>
    <submittedName>
        <fullName evidence="1">Uncharacterized protein</fullName>
    </submittedName>
</protein>